<keyword evidence="3" id="KW-0862">Zinc</keyword>
<sequence length="607" mass="67279">MSEFRKAKRCSTCAVRRIAGNIGLRKSRRKATDVPRSPSSLKGPEKKPRGRRRQTAGPAIKFQVAQANETFSTEQDYLISVIINNFTPAQERSLVRAADGTAACLDSRVCGSWVTLLPEIVARSLVHPGVLQFAIRSLGYSILKKTPQALEAYGDTLRLLKSSLATAGEVSFEEILATILCLTLAEVLLGTEHNGWSAHTRGVCKLVQEKGPGAFKTGVLHQLFAGFRIFMLLGAIQQRKESFLDELAWKIEPFSSEPKSLMQGLLDEISGLPSLLQRLDIVSSSGREHQKEEIVALYKDFDTQMIRLEDWEANLKISTASRVLRWPVASSPDHEATFPISYEFANILVANTISHYWSFVLVIQISISTLLALSREKGADVACLLKQRATISPENRVALAKDICQSMRYHLQPETGLYGPAATLYPINIALQIFREDNKRKEVIWQCSSTHQPLPTLEELRGSLPPGASVVMVVTCCDPRVLPDQFLGGFGMKVSEVRNAGGRASEALRSIICVDHVLGVSAVIVIHHTDCGLTHLRNDFLHSSLTQKAPNNAAEIAKMDFLEILDLKASVIEDMKILKDSPYLRKDLKVYGYVYDIKTGKLQDVKE</sequence>
<dbReference type="RefSeq" id="XP_056025018.1">
    <property type="nucleotide sequence ID" value="XM_056176540.1"/>
</dbReference>
<comment type="caution">
    <text evidence="5">The sequence shown here is derived from an EMBL/GenBank/DDBJ whole genome shotgun (WGS) entry which is preliminary data.</text>
</comment>
<dbReference type="PANTHER" id="PTHR38111:SF9">
    <property type="entry name" value="ZN(2)-C6 FUNGAL-TYPE DOMAIN-CONTAINING PROTEIN"/>
    <property type="match status" value="1"/>
</dbReference>
<dbReference type="Pfam" id="PF00484">
    <property type="entry name" value="Pro_CA"/>
    <property type="match status" value="1"/>
</dbReference>
<evidence type="ECO:0000313" key="6">
    <source>
        <dbReference type="Proteomes" id="UP001140511"/>
    </source>
</evidence>
<feature type="binding site" evidence="3">
    <location>
        <position position="478"/>
    </location>
    <ligand>
        <name>Zn(2+)</name>
        <dbReference type="ChEBI" id="CHEBI:29105"/>
    </ligand>
</feature>
<dbReference type="GO" id="GO:0004089">
    <property type="term" value="F:carbonate dehydratase activity"/>
    <property type="evidence" value="ECO:0007669"/>
    <property type="project" value="InterPro"/>
</dbReference>
<proteinExistence type="inferred from homology"/>
<comment type="similarity">
    <text evidence="1">Belongs to the beta-class carbonic anhydrase family.</text>
</comment>
<dbReference type="Proteomes" id="UP001140511">
    <property type="component" value="Unassembled WGS sequence"/>
</dbReference>
<dbReference type="GO" id="GO:0008270">
    <property type="term" value="F:zinc ion binding"/>
    <property type="evidence" value="ECO:0007669"/>
    <property type="project" value="InterPro"/>
</dbReference>
<dbReference type="InterPro" id="IPR036874">
    <property type="entry name" value="Carbonic_anhydrase_sf"/>
</dbReference>
<dbReference type="Pfam" id="PF11951">
    <property type="entry name" value="Fungal_trans_2"/>
    <property type="match status" value="1"/>
</dbReference>
<organism evidence="5 6">
    <name type="scientific">Trichoderma breve</name>
    <dbReference type="NCBI Taxonomy" id="2034170"/>
    <lineage>
        <taxon>Eukaryota</taxon>
        <taxon>Fungi</taxon>
        <taxon>Dikarya</taxon>
        <taxon>Ascomycota</taxon>
        <taxon>Pezizomycotina</taxon>
        <taxon>Sordariomycetes</taxon>
        <taxon>Hypocreomycetidae</taxon>
        <taxon>Hypocreales</taxon>
        <taxon>Hypocreaceae</taxon>
        <taxon>Trichoderma</taxon>
    </lineage>
</organism>
<dbReference type="SUPFAM" id="SSF53056">
    <property type="entry name" value="beta-carbonic anhydrase, cab"/>
    <property type="match status" value="1"/>
</dbReference>
<feature type="binding site" evidence="3">
    <location>
        <position position="531"/>
    </location>
    <ligand>
        <name>Zn(2+)</name>
        <dbReference type="ChEBI" id="CHEBI:29105"/>
    </ligand>
</feature>
<comment type="cofactor">
    <cofactor evidence="3">
        <name>Zn(2+)</name>
        <dbReference type="ChEBI" id="CHEBI:29105"/>
    </cofactor>
    <text evidence="3">Binds 1 zinc ion per subunit.</text>
</comment>
<keyword evidence="3" id="KW-0479">Metal-binding</keyword>
<gene>
    <name evidence="5" type="ORF">T069G_09330</name>
</gene>
<dbReference type="PANTHER" id="PTHR38111">
    <property type="entry name" value="ZN(2)-C6 FUNGAL-TYPE DOMAIN-CONTAINING PROTEIN-RELATED"/>
    <property type="match status" value="1"/>
</dbReference>
<feature type="binding site" evidence="3">
    <location>
        <position position="528"/>
    </location>
    <ligand>
        <name>Zn(2+)</name>
        <dbReference type="ChEBI" id="CHEBI:29105"/>
    </ligand>
</feature>
<evidence type="ECO:0000256" key="3">
    <source>
        <dbReference type="PIRSR" id="PIRSR601765-1"/>
    </source>
</evidence>
<evidence type="ECO:0000313" key="5">
    <source>
        <dbReference type="EMBL" id="KAJ4855962.1"/>
    </source>
</evidence>
<keyword evidence="6" id="KW-1185">Reference proteome</keyword>
<evidence type="ECO:0000256" key="2">
    <source>
        <dbReference type="ARBA" id="ARBA00023242"/>
    </source>
</evidence>
<dbReference type="EMBL" id="JAOPEN010000006">
    <property type="protein sequence ID" value="KAJ4855962.1"/>
    <property type="molecule type" value="Genomic_DNA"/>
</dbReference>
<accession>A0A9W9B523</accession>
<dbReference type="GeneID" id="80871228"/>
<keyword evidence="2" id="KW-0539">Nucleus</keyword>
<name>A0A9W9B523_9HYPO</name>
<feature type="binding site" evidence="3">
    <location>
        <position position="476"/>
    </location>
    <ligand>
        <name>Zn(2+)</name>
        <dbReference type="ChEBI" id="CHEBI:29105"/>
    </ligand>
</feature>
<reference evidence="5" key="1">
    <citation type="submission" date="2022-09" db="EMBL/GenBank/DDBJ databases">
        <title>Chromosome-level assembly of Trichoderma breve T069, a fungus used in development of biopesticide product.</title>
        <authorList>
            <person name="Lin R."/>
            <person name="Liu T."/>
        </authorList>
    </citation>
    <scope>NUCLEOTIDE SEQUENCE</scope>
    <source>
        <strain evidence="5">T069</strain>
    </source>
</reference>
<dbReference type="CDD" id="cd03379">
    <property type="entry name" value="beta_CA_cladeD"/>
    <property type="match status" value="1"/>
</dbReference>
<dbReference type="Gene3D" id="3.40.1050.10">
    <property type="entry name" value="Carbonic anhydrase"/>
    <property type="match status" value="1"/>
</dbReference>
<evidence type="ECO:0000256" key="1">
    <source>
        <dbReference type="ARBA" id="ARBA00006217"/>
    </source>
</evidence>
<protein>
    <submittedName>
        <fullName evidence="5">Carbonic anhydrase domain-containing protein</fullName>
    </submittedName>
</protein>
<dbReference type="InterPro" id="IPR001765">
    <property type="entry name" value="Carbonic_anhydrase"/>
</dbReference>
<dbReference type="InterPro" id="IPR021858">
    <property type="entry name" value="Fun_TF"/>
</dbReference>
<dbReference type="InterPro" id="IPR053178">
    <property type="entry name" value="Osmoadaptation_assoc"/>
</dbReference>
<evidence type="ECO:0000256" key="4">
    <source>
        <dbReference type="SAM" id="MobiDB-lite"/>
    </source>
</evidence>
<dbReference type="SMART" id="SM00947">
    <property type="entry name" value="Pro_CA"/>
    <property type="match status" value="1"/>
</dbReference>
<feature type="region of interest" description="Disordered" evidence="4">
    <location>
        <begin position="24"/>
        <end position="57"/>
    </location>
</feature>
<dbReference type="AlphaFoldDB" id="A0A9W9B523"/>